<dbReference type="AlphaFoldDB" id="A0A2H9U613"/>
<organism evidence="2 3">
    <name type="scientific">Aeromonas cavernicola</name>
    <dbReference type="NCBI Taxonomy" id="1006623"/>
    <lineage>
        <taxon>Bacteria</taxon>
        <taxon>Pseudomonadati</taxon>
        <taxon>Pseudomonadota</taxon>
        <taxon>Gammaproteobacteria</taxon>
        <taxon>Aeromonadales</taxon>
        <taxon>Aeromonadaceae</taxon>
        <taxon>Aeromonas</taxon>
    </lineage>
</organism>
<dbReference type="Gene3D" id="3.90.850.10">
    <property type="entry name" value="Fumarylacetoacetase-like, C-terminal domain"/>
    <property type="match status" value="1"/>
</dbReference>
<evidence type="ECO:0000313" key="2">
    <source>
        <dbReference type="EMBL" id="PJG59470.1"/>
    </source>
</evidence>
<dbReference type="InterPro" id="IPR041072">
    <property type="entry name" value="FAA_hydro_N"/>
</dbReference>
<dbReference type="InterPro" id="IPR036663">
    <property type="entry name" value="Fumarylacetoacetase_C_sf"/>
</dbReference>
<sequence length="82" mass="9028">MKLATLNNGKRDGALVVVSRDLTRAVRVSEIAPTLQGALDEWAEVAPRLEAVYQQLNEGRVAEAFAFDEAACLSPLPRAYQW</sequence>
<dbReference type="GO" id="GO:0003824">
    <property type="term" value="F:catalytic activity"/>
    <property type="evidence" value="ECO:0007669"/>
    <property type="project" value="InterPro"/>
</dbReference>
<comment type="caution">
    <text evidence="2">The sequence shown here is derived from an EMBL/GenBank/DDBJ whole genome shotgun (WGS) entry which is preliminary data.</text>
</comment>
<dbReference type="Proteomes" id="UP000235861">
    <property type="component" value="Unassembled WGS sequence"/>
</dbReference>
<dbReference type="PANTHER" id="PTHR43211">
    <property type="entry name" value="FUMARYLACETOACETATE HYDROLASE"/>
    <property type="match status" value="1"/>
</dbReference>
<evidence type="ECO:0000313" key="3">
    <source>
        <dbReference type="Proteomes" id="UP000235861"/>
    </source>
</evidence>
<protein>
    <submittedName>
        <fullName evidence="2">2-keto-4-pentenoate hydratase</fullName>
    </submittedName>
</protein>
<dbReference type="EMBL" id="PGGC01000061">
    <property type="protein sequence ID" value="PJG59470.1"/>
    <property type="molecule type" value="Genomic_DNA"/>
</dbReference>
<name>A0A2H9U613_9GAMM</name>
<proteinExistence type="predicted"/>
<keyword evidence="3" id="KW-1185">Reference proteome</keyword>
<evidence type="ECO:0000259" key="1">
    <source>
        <dbReference type="Pfam" id="PF18288"/>
    </source>
</evidence>
<dbReference type="PANTHER" id="PTHR43211:SF1">
    <property type="entry name" value="BLL6422 PROTEIN"/>
    <property type="match status" value="1"/>
</dbReference>
<dbReference type="Pfam" id="PF18288">
    <property type="entry name" value="FAA_hydro_N_2"/>
    <property type="match status" value="1"/>
</dbReference>
<reference evidence="2 3" key="1">
    <citation type="submission" date="2017-11" db="EMBL/GenBank/DDBJ databases">
        <title>Draft genome sequence of environmental isolate Aeromonas cavernicola sp. nov. MDC 2508.</title>
        <authorList>
            <person name="Colston S.M."/>
            <person name="Navarro A."/>
            <person name="Martinez-Murcia A.J."/>
            <person name="Graf J."/>
        </authorList>
    </citation>
    <scope>NUCLEOTIDE SEQUENCE [LARGE SCALE GENOMIC DNA]</scope>
    <source>
        <strain evidence="2 3">MDC 2508</strain>
    </source>
</reference>
<feature type="non-terminal residue" evidence="2">
    <location>
        <position position="82"/>
    </location>
</feature>
<feature type="domain" description="Fumarylacetoacetase N-terminal" evidence="1">
    <location>
        <begin position="1"/>
        <end position="78"/>
    </location>
</feature>
<accession>A0A2H9U613</accession>
<gene>
    <name evidence="2" type="ORF">CUC53_07015</name>
</gene>